<dbReference type="PROSITE" id="PS51229">
    <property type="entry name" value="DCUN1"/>
    <property type="match status" value="1"/>
</dbReference>
<dbReference type="GO" id="GO:0032182">
    <property type="term" value="F:ubiquitin-like protein binding"/>
    <property type="evidence" value="ECO:0007669"/>
    <property type="project" value="TreeGrafter"/>
</dbReference>
<dbReference type="FunFam" id="1.10.238.200:FF:000003">
    <property type="entry name" value="DCN1-like protein 3"/>
    <property type="match status" value="1"/>
</dbReference>
<dbReference type="Pfam" id="PF03556">
    <property type="entry name" value="Cullin_binding"/>
    <property type="match status" value="1"/>
</dbReference>
<dbReference type="PhylomeDB" id="A0A0G4IEG5"/>
<dbReference type="GO" id="GO:0045116">
    <property type="term" value="P:protein neddylation"/>
    <property type="evidence" value="ECO:0007669"/>
    <property type="project" value="TreeGrafter"/>
</dbReference>
<dbReference type="VEuPathDB" id="CryptoDB:Cvel_13722"/>
<sequence length="249" mass="28725">MSLNRSQKDKVSQFQSVTGAPTQKIAADFLKRFNWDLEMAVNQFFQEGNSYASKSDDAKVLALYNKYKDPTEDHIGIEGIHQFCQDLGVDVEDPVTLVLSFHFKANKMGVFTREEFVGGMVQLGCDSIEALKKEMPKMREHLRMRDKLKEVYLYTFSYALDDGRKNLAMEHCIGFWKLLLKGHFELLDEFLTFVEMKVTHTISRDTWSMVFDLATTVNADLSNYDDDGAWPVLIDEFVEWWRQKKSGGG</sequence>
<feature type="domain" description="DCUN1" evidence="3">
    <location>
        <begin position="55"/>
        <end position="242"/>
    </location>
</feature>
<dbReference type="SUPFAM" id="SSF46934">
    <property type="entry name" value="UBA-like"/>
    <property type="match status" value="1"/>
</dbReference>
<protein>
    <recommendedName>
        <fullName evidence="2">Defective in cullin neddylation protein</fullName>
    </recommendedName>
</protein>
<evidence type="ECO:0000313" key="4">
    <source>
        <dbReference type="EMBL" id="CEM55645.1"/>
    </source>
</evidence>
<dbReference type="InterPro" id="IPR005176">
    <property type="entry name" value="PONY_dom"/>
</dbReference>
<dbReference type="GO" id="GO:0000151">
    <property type="term" value="C:ubiquitin ligase complex"/>
    <property type="evidence" value="ECO:0007669"/>
    <property type="project" value="TreeGrafter"/>
</dbReference>
<dbReference type="PANTHER" id="PTHR12281:SF31">
    <property type="entry name" value="DCN1-LIKE PROTEIN 3"/>
    <property type="match status" value="1"/>
</dbReference>
<dbReference type="GO" id="GO:0031624">
    <property type="term" value="F:ubiquitin conjugating enzyme binding"/>
    <property type="evidence" value="ECO:0007669"/>
    <property type="project" value="TreeGrafter"/>
</dbReference>
<dbReference type="Gene3D" id="1.10.8.10">
    <property type="entry name" value="DNA helicase RuvA subunit, C-terminal domain"/>
    <property type="match status" value="1"/>
</dbReference>
<evidence type="ECO:0000256" key="2">
    <source>
        <dbReference type="RuleBase" id="RU410713"/>
    </source>
</evidence>
<reference evidence="4" key="1">
    <citation type="submission" date="2014-11" db="EMBL/GenBank/DDBJ databases">
        <authorList>
            <person name="Otto D Thomas"/>
            <person name="Naeem Raeece"/>
        </authorList>
    </citation>
    <scope>NUCLEOTIDE SEQUENCE</scope>
</reference>
<keyword evidence="1" id="KW-0833">Ubl conjugation pathway</keyword>
<dbReference type="PANTHER" id="PTHR12281">
    <property type="entry name" value="RP42 RELATED"/>
    <property type="match status" value="1"/>
</dbReference>
<dbReference type="GO" id="GO:0005886">
    <property type="term" value="C:plasma membrane"/>
    <property type="evidence" value="ECO:0007669"/>
    <property type="project" value="UniProtKB-ARBA"/>
</dbReference>
<comment type="function">
    <text evidence="2">Neddylation of cullins play an essential role in the regulation of SCF-type complexes activity.</text>
</comment>
<name>A0A0G4IEG5_9ALVE</name>
<evidence type="ECO:0000259" key="3">
    <source>
        <dbReference type="PROSITE" id="PS51229"/>
    </source>
</evidence>
<dbReference type="FunFam" id="1.10.238.10:FF:000030">
    <property type="entry name" value="DCN1-like protein"/>
    <property type="match status" value="1"/>
</dbReference>
<dbReference type="InterPro" id="IPR014764">
    <property type="entry name" value="DCN-prot"/>
</dbReference>
<dbReference type="GO" id="GO:0097602">
    <property type="term" value="F:cullin family protein binding"/>
    <property type="evidence" value="ECO:0007669"/>
    <property type="project" value="TreeGrafter"/>
</dbReference>
<accession>A0A0G4IEG5</accession>
<dbReference type="EMBL" id="CDMZ01005897">
    <property type="protein sequence ID" value="CEM55645.1"/>
    <property type="molecule type" value="Genomic_DNA"/>
</dbReference>
<gene>
    <name evidence="4" type="ORF">Cvel_13722</name>
</gene>
<dbReference type="AlphaFoldDB" id="A0A0G4IEG5"/>
<organism evidence="4">
    <name type="scientific">Chromera velia CCMP2878</name>
    <dbReference type="NCBI Taxonomy" id="1169474"/>
    <lineage>
        <taxon>Eukaryota</taxon>
        <taxon>Sar</taxon>
        <taxon>Alveolata</taxon>
        <taxon>Colpodellida</taxon>
        <taxon>Chromeraceae</taxon>
        <taxon>Chromera</taxon>
    </lineage>
</organism>
<dbReference type="Gene3D" id="1.10.238.200">
    <property type="entry name" value="Cullin, PONY binding domain"/>
    <property type="match status" value="1"/>
</dbReference>
<dbReference type="InterPro" id="IPR042460">
    <property type="entry name" value="DCN1-like_PONY"/>
</dbReference>
<dbReference type="Pfam" id="PF14555">
    <property type="entry name" value="UBA_4"/>
    <property type="match status" value="1"/>
</dbReference>
<evidence type="ECO:0000256" key="1">
    <source>
        <dbReference type="ARBA" id="ARBA00022786"/>
    </source>
</evidence>
<dbReference type="Gene3D" id="1.10.238.10">
    <property type="entry name" value="EF-hand"/>
    <property type="match status" value="1"/>
</dbReference>
<dbReference type="InterPro" id="IPR009060">
    <property type="entry name" value="UBA-like_sf"/>
</dbReference>
<proteinExistence type="predicted"/>